<accession>A0A9P4N899</accession>
<keyword evidence="3" id="KW-1185">Reference proteome</keyword>
<name>A0A9P4N899_9PLEO</name>
<dbReference type="EMBL" id="ML986586">
    <property type="protein sequence ID" value="KAF2268529.1"/>
    <property type="molecule type" value="Genomic_DNA"/>
</dbReference>
<feature type="region of interest" description="Disordered" evidence="1">
    <location>
        <begin position="138"/>
        <end position="157"/>
    </location>
</feature>
<protein>
    <submittedName>
        <fullName evidence="2">Uncharacterized protein</fullName>
    </submittedName>
</protein>
<dbReference type="Proteomes" id="UP000800093">
    <property type="component" value="Unassembled WGS sequence"/>
</dbReference>
<gene>
    <name evidence="2" type="ORF">CC78DRAFT_373248</name>
</gene>
<evidence type="ECO:0000313" key="3">
    <source>
        <dbReference type="Proteomes" id="UP000800093"/>
    </source>
</evidence>
<dbReference type="AlphaFoldDB" id="A0A9P4N899"/>
<organism evidence="2 3">
    <name type="scientific">Lojkania enalia</name>
    <dbReference type="NCBI Taxonomy" id="147567"/>
    <lineage>
        <taxon>Eukaryota</taxon>
        <taxon>Fungi</taxon>
        <taxon>Dikarya</taxon>
        <taxon>Ascomycota</taxon>
        <taxon>Pezizomycotina</taxon>
        <taxon>Dothideomycetes</taxon>
        <taxon>Pleosporomycetidae</taxon>
        <taxon>Pleosporales</taxon>
        <taxon>Pleosporales incertae sedis</taxon>
        <taxon>Lojkania</taxon>
    </lineage>
</organism>
<sequence>MPSAEPRPRHKLQNITVQPGISSSILIHCENASRAFRCCSASFEYVLQPFIATCKVPLIVNYMKFHQRGCVSASIISYGPSLVLKDCCVAHPAFSGWKWAETNLEPEAGACFQTRPVPGNREPRYDFGLSQGPITTSTLQERRGLRKQHSSSGSSRSGWRRCALRHLLTECQIAFSTRCT</sequence>
<reference evidence="3" key="1">
    <citation type="journal article" date="2020" name="Stud. Mycol.">
        <title>101 Dothideomycetes genomes: A test case for predicting lifestyles and emergence of pathogens.</title>
        <authorList>
            <person name="Haridas S."/>
            <person name="Albert R."/>
            <person name="Binder M."/>
            <person name="Bloem J."/>
            <person name="LaButti K."/>
            <person name="Salamov A."/>
            <person name="Andreopoulos B."/>
            <person name="Baker S."/>
            <person name="Barry K."/>
            <person name="Bills G."/>
            <person name="Bluhm B."/>
            <person name="Cannon C."/>
            <person name="Castanera R."/>
            <person name="Culley D."/>
            <person name="Daum C."/>
            <person name="Ezra D."/>
            <person name="Gonzalez J."/>
            <person name="Henrissat B."/>
            <person name="Kuo A."/>
            <person name="Liang C."/>
            <person name="Lipzen A."/>
            <person name="Lutzoni F."/>
            <person name="Magnuson J."/>
            <person name="Mondo S."/>
            <person name="Nolan M."/>
            <person name="Ohm R."/>
            <person name="Pangilinan J."/>
            <person name="Park H.-J."/>
            <person name="Ramirez L."/>
            <person name="Alfaro M."/>
            <person name="Sun H."/>
            <person name="Tritt A."/>
            <person name="Yoshinaga Y."/>
            <person name="Zwiers L.-H."/>
            <person name="Turgeon B."/>
            <person name="Goodwin S."/>
            <person name="Spatafora J."/>
            <person name="Crous P."/>
            <person name="Grigoriev I."/>
        </authorList>
    </citation>
    <scope>NUCLEOTIDE SEQUENCE [LARGE SCALE GENOMIC DNA]</scope>
    <source>
        <strain evidence="3">CBS 304.66</strain>
    </source>
</reference>
<proteinExistence type="predicted"/>
<comment type="caution">
    <text evidence="2">The sequence shown here is derived from an EMBL/GenBank/DDBJ whole genome shotgun (WGS) entry which is preliminary data.</text>
</comment>
<evidence type="ECO:0000313" key="2">
    <source>
        <dbReference type="EMBL" id="KAF2268529.1"/>
    </source>
</evidence>
<evidence type="ECO:0000256" key="1">
    <source>
        <dbReference type="SAM" id="MobiDB-lite"/>
    </source>
</evidence>